<comment type="caution">
    <text evidence="10">The sequence shown here is derived from an EMBL/GenBank/DDBJ whole genome shotgun (WGS) entry which is preliminary data.</text>
</comment>
<dbReference type="EMBL" id="JALNTZ010000003">
    <property type="protein sequence ID" value="KAJ3659459.1"/>
    <property type="molecule type" value="Genomic_DNA"/>
</dbReference>
<evidence type="ECO:0000256" key="3">
    <source>
        <dbReference type="ARBA" id="ARBA00022502"/>
    </source>
</evidence>
<feature type="transmembrane region" description="Helical" evidence="8">
    <location>
        <begin position="148"/>
        <end position="165"/>
    </location>
</feature>
<dbReference type="GO" id="GO:0000139">
    <property type="term" value="C:Golgi membrane"/>
    <property type="evidence" value="ECO:0007669"/>
    <property type="project" value="UniProtKB-SubCell"/>
</dbReference>
<evidence type="ECO:0000259" key="9">
    <source>
        <dbReference type="Pfam" id="PF10277"/>
    </source>
</evidence>
<keyword evidence="7 8" id="KW-0472">Membrane</keyword>
<keyword evidence="5 8" id="KW-1133">Transmembrane helix</keyword>
<dbReference type="InterPro" id="IPR019402">
    <property type="entry name" value="CWH43_N"/>
</dbReference>
<evidence type="ECO:0000313" key="11">
    <source>
        <dbReference type="Proteomes" id="UP001168821"/>
    </source>
</evidence>
<sequence length="291" mass="33962">MPNEARYALLYSDYETSTVLRLPFEKFSIITVGLPLFAFLFCIVYSVVFHFENATYTHCQVFNILPSISAAIGNFSPQRQVWQVAIVLHAVPRFSIAFVYLQHHQSVLYQHDQWMGTVACVLNVIENIALIILSFWTSSQHYPVHEKAFITFILMSEFYMILIYILQRRCKKRHKESLKWKKRLLITNISSILIATYCFLRHNSYCEPYVYSGFALAEYTVVLTNMAFHMTAYLDFKNKDLVVYRYYGSVASTNKMGAHSERRAAAALPVRVHEVLLLHHFTRVVFRTHMT</sequence>
<dbReference type="InterPro" id="IPR039545">
    <property type="entry name" value="PGAP2"/>
</dbReference>
<protein>
    <recommendedName>
        <fullName evidence="9">CWH43-like N-terminal domain-containing protein</fullName>
    </recommendedName>
</protein>
<feature type="transmembrane region" description="Helical" evidence="8">
    <location>
        <begin position="113"/>
        <end position="136"/>
    </location>
</feature>
<evidence type="ECO:0000256" key="1">
    <source>
        <dbReference type="ARBA" id="ARBA00004653"/>
    </source>
</evidence>
<accession>A0AA38IUE9</accession>
<reference evidence="10" key="1">
    <citation type="journal article" date="2023" name="G3 (Bethesda)">
        <title>Whole genome assemblies of Zophobas morio and Tenebrio molitor.</title>
        <authorList>
            <person name="Kaur S."/>
            <person name="Stinson S.A."/>
            <person name="diCenzo G.C."/>
        </authorList>
    </citation>
    <scope>NUCLEOTIDE SEQUENCE</scope>
    <source>
        <strain evidence="10">QUZm001</strain>
    </source>
</reference>
<dbReference type="PANTHER" id="PTHR12892:SF11">
    <property type="entry name" value="POST-GPI ATTACHMENT TO PROTEINS FACTOR 2"/>
    <property type="match status" value="1"/>
</dbReference>
<evidence type="ECO:0000256" key="5">
    <source>
        <dbReference type="ARBA" id="ARBA00022989"/>
    </source>
</evidence>
<dbReference type="PANTHER" id="PTHR12892">
    <property type="entry name" value="FGF RECEPTOR ACTIVATING PROTEIN 1"/>
    <property type="match status" value="1"/>
</dbReference>
<organism evidence="10 11">
    <name type="scientific">Zophobas morio</name>
    <dbReference type="NCBI Taxonomy" id="2755281"/>
    <lineage>
        <taxon>Eukaryota</taxon>
        <taxon>Metazoa</taxon>
        <taxon>Ecdysozoa</taxon>
        <taxon>Arthropoda</taxon>
        <taxon>Hexapoda</taxon>
        <taxon>Insecta</taxon>
        <taxon>Pterygota</taxon>
        <taxon>Neoptera</taxon>
        <taxon>Endopterygota</taxon>
        <taxon>Coleoptera</taxon>
        <taxon>Polyphaga</taxon>
        <taxon>Cucujiformia</taxon>
        <taxon>Tenebrionidae</taxon>
        <taxon>Zophobas</taxon>
    </lineage>
</organism>
<proteinExistence type="inferred from homology"/>
<dbReference type="GO" id="GO:0005789">
    <property type="term" value="C:endoplasmic reticulum membrane"/>
    <property type="evidence" value="ECO:0007669"/>
    <property type="project" value="TreeGrafter"/>
</dbReference>
<dbReference type="GO" id="GO:0006506">
    <property type="term" value="P:GPI anchor biosynthetic process"/>
    <property type="evidence" value="ECO:0007669"/>
    <property type="project" value="UniProtKB-KW"/>
</dbReference>
<dbReference type="Pfam" id="PF10277">
    <property type="entry name" value="Frag1"/>
    <property type="match status" value="1"/>
</dbReference>
<evidence type="ECO:0000256" key="8">
    <source>
        <dbReference type="SAM" id="Phobius"/>
    </source>
</evidence>
<comment type="subcellular location">
    <subcellularLocation>
        <location evidence="1">Golgi apparatus membrane</location>
        <topology evidence="1">Multi-pass membrane protein</topology>
    </subcellularLocation>
</comment>
<keyword evidence="6" id="KW-0333">Golgi apparatus</keyword>
<dbReference type="AlphaFoldDB" id="A0AA38IUE9"/>
<keyword evidence="4 8" id="KW-0812">Transmembrane</keyword>
<dbReference type="Proteomes" id="UP001168821">
    <property type="component" value="Unassembled WGS sequence"/>
</dbReference>
<feature type="domain" description="CWH43-like N-terminal" evidence="9">
    <location>
        <begin position="27"/>
        <end position="238"/>
    </location>
</feature>
<evidence type="ECO:0000256" key="6">
    <source>
        <dbReference type="ARBA" id="ARBA00023034"/>
    </source>
</evidence>
<keyword evidence="11" id="KW-1185">Reference proteome</keyword>
<evidence type="ECO:0000256" key="2">
    <source>
        <dbReference type="ARBA" id="ARBA00007414"/>
    </source>
</evidence>
<feature type="transmembrane region" description="Helical" evidence="8">
    <location>
        <begin position="27"/>
        <end position="48"/>
    </location>
</feature>
<name>A0AA38IUE9_9CUCU</name>
<gene>
    <name evidence="10" type="ORF">Zmor_011148</name>
</gene>
<comment type="similarity">
    <text evidence="2">Belongs to the PGAP2 family.</text>
</comment>
<evidence type="ECO:0000256" key="4">
    <source>
        <dbReference type="ARBA" id="ARBA00022692"/>
    </source>
</evidence>
<evidence type="ECO:0000256" key="7">
    <source>
        <dbReference type="ARBA" id="ARBA00023136"/>
    </source>
</evidence>
<evidence type="ECO:0000313" key="10">
    <source>
        <dbReference type="EMBL" id="KAJ3659459.1"/>
    </source>
</evidence>
<keyword evidence="3" id="KW-0337">GPI-anchor biosynthesis</keyword>